<evidence type="ECO:0000256" key="2">
    <source>
        <dbReference type="ARBA" id="ARBA00023125"/>
    </source>
</evidence>
<keyword evidence="9" id="KW-1185">Reference proteome</keyword>
<comment type="caution">
    <text evidence="8">The sequence shown here is derived from an EMBL/GenBank/DDBJ whole genome shotgun (WGS) entry which is preliminary data.</text>
</comment>
<dbReference type="Proteomes" id="UP001583177">
    <property type="component" value="Unassembled WGS sequence"/>
</dbReference>
<feature type="region of interest" description="Disordered" evidence="5">
    <location>
        <begin position="1"/>
        <end position="36"/>
    </location>
</feature>
<feature type="compositionally biased region" description="Acidic residues" evidence="5">
    <location>
        <begin position="609"/>
        <end position="638"/>
    </location>
</feature>
<evidence type="ECO:0000313" key="8">
    <source>
        <dbReference type="EMBL" id="KAL1881912.1"/>
    </source>
</evidence>
<dbReference type="InterPro" id="IPR041499">
    <property type="entry name" value="Tfc1/Sfc1_N"/>
</dbReference>
<evidence type="ECO:0000259" key="7">
    <source>
        <dbReference type="Pfam" id="PF17682"/>
    </source>
</evidence>
<dbReference type="EMBL" id="JAWRVE010000005">
    <property type="protein sequence ID" value="KAL1881912.1"/>
    <property type="molecule type" value="Genomic_DNA"/>
</dbReference>
<evidence type="ECO:0000256" key="5">
    <source>
        <dbReference type="SAM" id="MobiDB-lite"/>
    </source>
</evidence>
<dbReference type="PANTHER" id="PTHR13230:SF5">
    <property type="entry name" value="GENERAL TRANSCRIPTION FACTOR 3C POLYPEPTIDE 5"/>
    <property type="match status" value="1"/>
</dbReference>
<feature type="compositionally biased region" description="Basic residues" evidence="5">
    <location>
        <begin position="554"/>
        <end position="569"/>
    </location>
</feature>
<proteinExistence type="predicted"/>
<dbReference type="InterPro" id="IPR040454">
    <property type="entry name" value="TF_IIIC_Tfc1/Sfc1"/>
</dbReference>
<feature type="compositionally biased region" description="Low complexity" evidence="5">
    <location>
        <begin position="14"/>
        <end position="28"/>
    </location>
</feature>
<dbReference type="InterPro" id="IPR019136">
    <property type="entry name" value="TF_IIIC_su-5_HTH"/>
</dbReference>
<evidence type="ECO:0000256" key="3">
    <source>
        <dbReference type="ARBA" id="ARBA00023163"/>
    </source>
</evidence>
<keyword evidence="2" id="KW-0238">DNA-binding</keyword>
<accession>A0ABR3Y0U3</accession>
<sequence>MSFDGLPDVDETDAPMSAASPSSSSSVSEDGQPQAPAFKIPSRTIAAVEHPFLIQNLDKGLDTFGPNPQFQSVLDPSRPQLSVPLYLQPQDPASRPMMSHYSSSHNVLFKITVPKRTGRKRKRGSNGPWQGELDQPAQPARAESGNLRSEARLDEPRALRRKLQDNVGRYGAEAVGVIKHTHRYRGMADFNYSMKNNDFMNDFTDKILSGDVSKFRQFSMKPGIDKTPEQAIVAPPLMTQISVPYYYFYSQNPYVRVVDTKDGGFEMVNTTSRVKSVGYFIGTHDPIPDAPTGRPGVRDPLFDVIVKAMRMLLDERPVWTRRSMINRLTDVAYDAENPEKRFPPNMSQQLLKNAIQYAGYQFKGGPWRDALCRYGYDPRKDPSSRVYQCLIFRLRRLQVGEMGEMWQELRKRDISGVKATNDGDTGTHLFDGKMYYDDGKVWQVCDITDPLLAKLFAEAPLRPECDIEGSGWYHRGLWAKARAIMKCKMRAIQFGRVLQDSDFSQALQARDDSPDPDATKSIAVPTPDLHLTEKELELIRGKKYKGVGRIRNNKRTSYHFPGKRVHKGLSKSGEAGEPSQSQEGDGDETALEDDQERDDAGVIDGLPTDFEDGSEYDEDEVDEDEDFDEEYDGDDGGDDNERHMLEGDQDQDQESQVDEDEEGEGLDDDDADG</sequence>
<evidence type="ECO:0000313" key="9">
    <source>
        <dbReference type="Proteomes" id="UP001583177"/>
    </source>
</evidence>
<feature type="region of interest" description="Disordered" evidence="5">
    <location>
        <begin position="554"/>
        <end position="673"/>
    </location>
</feature>
<feature type="compositionally biased region" description="Basic and acidic residues" evidence="5">
    <location>
        <begin position="149"/>
        <end position="159"/>
    </location>
</feature>
<dbReference type="Gene3D" id="3.30.200.160">
    <property type="entry name" value="TFIIIC, subcomplex tauA, subunit Sfc1, barrel domain"/>
    <property type="match status" value="1"/>
</dbReference>
<keyword evidence="4" id="KW-0539">Nucleus</keyword>
<protein>
    <submittedName>
        <fullName evidence="8">Tau 95 subunit of transcription factor TFIIIC</fullName>
    </submittedName>
</protein>
<reference evidence="8 9" key="1">
    <citation type="journal article" date="2024" name="IMA Fungus">
        <title>IMA Genome - F19 : A genome assembly and annotation guide to empower mycologists, including annotated draft genome sequences of Ceratocystis pirilliformis, Diaporthe australafricana, Fusarium ophioides, Paecilomyces lecythidis, and Sporothrix stenoceras.</title>
        <authorList>
            <person name="Aylward J."/>
            <person name="Wilson A.M."/>
            <person name="Visagie C.M."/>
            <person name="Spraker J."/>
            <person name="Barnes I."/>
            <person name="Buitendag C."/>
            <person name="Ceriani C."/>
            <person name="Del Mar Angel L."/>
            <person name="du Plessis D."/>
            <person name="Fuchs T."/>
            <person name="Gasser K."/>
            <person name="Kramer D."/>
            <person name="Li W."/>
            <person name="Munsamy K."/>
            <person name="Piso A."/>
            <person name="Price J.L."/>
            <person name="Sonnekus B."/>
            <person name="Thomas C."/>
            <person name="van der Nest A."/>
            <person name="van Dijk A."/>
            <person name="van Heerden A."/>
            <person name="van Vuuren N."/>
            <person name="Yilmaz N."/>
            <person name="Duong T.A."/>
            <person name="van der Merwe N.A."/>
            <person name="Wingfield M.J."/>
            <person name="Wingfield B.D."/>
        </authorList>
    </citation>
    <scope>NUCLEOTIDE SEQUENCE [LARGE SCALE GENOMIC DNA]</scope>
    <source>
        <strain evidence="8 9">CMW 18300</strain>
    </source>
</reference>
<dbReference type="Pfam" id="PF09734">
    <property type="entry name" value="Tau95"/>
    <property type="match status" value="1"/>
</dbReference>
<feature type="region of interest" description="Disordered" evidence="5">
    <location>
        <begin position="111"/>
        <end position="159"/>
    </location>
</feature>
<dbReference type="PANTHER" id="PTHR13230">
    <property type="entry name" value="GENERAL TRANSCRIPTION FACTOR IIIC, POLYPEPTIDE 5"/>
    <property type="match status" value="1"/>
</dbReference>
<name>A0ABR3Y0U3_9PEZI</name>
<feature type="region of interest" description="Disordered" evidence="5">
    <location>
        <begin position="507"/>
        <end position="526"/>
    </location>
</feature>
<evidence type="ECO:0000259" key="6">
    <source>
        <dbReference type="Pfam" id="PF09734"/>
    </source>
</evidence>
<organism evidence="8 9">
    <name type="scientific">Diaporthe australafricana</name>
    <dbReference type="NCBI Taxonomy" id="127596"/>
    <lineage>
        <taxon>Eukaryota</taxon>
        <taxon>Fungi</taxon>
        <taxon>Dikarya</taxon>
        <taxon>Ascomycota</taxon>
        <taxon>Pezizomycotina</taxon>
        <taxon>Sordariomycetes</taxon>
        <taxon>Sordariomycetidae</taxon>
        <taxon>Diaporthales</taxon>
        <taxon>Diaporthaceae</taxon>
        <taxon>Diaporthe</taxon>
    </lineage>
</organism>
<feature type="domain" description="Transcription factor IIIC subunit Tfc1/Sfc1 triple barrel" evidence="7">
    <location>
        <begin position="47"/>
        <end position="193"/>
    </location>
</feature>
<feature type="compositionally biased region" description="Acidic residues" evidence="5">
    <location>
        <begin position="647"/>
        <end position="673"/>
    </location>
</feature>
<gene>
    <name evidence="8" type="primary">TFC1</name>
    <name evidence="8" type="ORF">Daus18300_000966</name>
</gene>
<dbReference type="InterPro" id="IPR042536">
    <property type="entry name" value="TFIIIC_tauA_Sfc1"/>
</dbReference>
<keyword evidence="3" id="KW-0804">Transcription</keyword>
<comment type="subcellular location">
    <subcellularLocation>
        <location evidence="1">Nucleus</location>
    </subcellularLocation>
</comment>
<feature type="domain" description="Transcription factor IIIC subunit 5 HTH" evidence="6">
    <location>
        <begin position="233"/>
        <end position="393"/>
    </location>
</feature>
<feature type="compositionally biased region" description="Acidic residues" evidence="5">
    <location>
        <begin position="584"/>
        <end position="597"/>
    </location>
</feature>
<dbReference type="Pfam" id="PF17682">
    <property type="entry name" value="Tau95_N"/>
    <property type="match status" value="1"/>
</dbReference>
<evidence type="ECO:0000256" key="1">
    <source>
        <dbReference type="ARBA" id="ARBA00004123"/>
    </source>
</evidence>
<evidence type="ECO:0000256" key="4">
    <source>
        <dbReference type="ARBA" id="ARBA00023242"/>
    </source>
</evidence>